<dbReference type="EMBL" id="CAAJGR010000083">
    <property type="protein sequence ID" value="VHO03521.1"/>
    <property type="molecule type" value="Genomic_DNA"/>
</dbReference>
<evidence type="ECO:0000256" key="1">
    <source>
        <dbReference type="SAM" id="MobiDB-lite"/>
    </source>
</evidence>
<protein>
    <submittedName>
        <fullName evidence="2">Uncharacterized protein</fullName>
    </submittedName>
</protein>
<reference evidence="2" key="1">
    <citation type="submission" date="2019-04" db="EMBL/GenBank/DDBJ databases">
        <authorList>
            <person name="Brambilla D."/>
        </authorList>
    </citation>
    <scope>NUCLEOTIDE SEQUENCE</scope>
    <source>
        <strain evidence="2">BAL1</strain>
    </source>
</reference>
<proteinExistence type="predicted"/>
<dbReference type="AlphaFoldDB" id="A0A486XN31"/>
<accession>A0A486XN31</accession>
<name>A0A486XN31_9GAMM</name>
<feature type="region of interest" description="Disordered" evidence="1">
    <location>
        <begin position="1"/>
        <end position="48"/>
    </location>
</feature>
<organism evidence="2">
    <name type="scientific">Rheinheimera sp. BAL341</name>
    <dbReference type="NCBI Taxonomy" id="1708203"/>
    <lineage>
        <taxon>Bacteria</taxon>
        <taxon>Pseudomonadati</taxon>
        <taxon>Pseudomonadota</taxon>
        <taxon>Gammaproteobacteria</taxon>
        <taxon>Chromatiales</taxon>
        <taxon>Chromatiaceae</taxon>
        <taxon>Rheinheimera</taxon>
    </lineage>
</organism>
<gene>
    <name evidence="2" type="ORF">BAL341_1450</name>
</gene>
<feature type="compositionally biased region" description="Polar residues" evidence="1">
    <location>
        <begin position="16"/>
        <end position="35"/>
    </location>
</feature>
<evidence type="ECO:0000313" key="2">
    <source>
        <dbReference type="EMBL" id="VHO03521.1"/>
    </source>
</evidence>
<sequence length="48" mass="4994">MAITSVSKPNLALANRQITAPITEPNSAGDNQGTVTDRPIAAATYQHS</sequence>